<organism evidence="3 4">
    <name type="scientific">Streptomyces ziwulingensis</name>
    <dbReference type="NCBI Taxonomy" id="1045501"/>
    <lineage>
        <taxon>Bacteria</taxon>
        <taxon>Bacillati</taxon>
        <taxon>Actinomycetota</taxon>
        <taxon>Actinomycetes</taxon>
        <taxon>Kitasatosporales</taxon>
        <taxon>Streptomycetaceae</taxon>
        <taxon>Streptomyces</taxon>
    </lineage>
</organism>
<evidence type="ECO:0000259" key="2">
    <source>
        <dbReference type="Pfam" id="PF06527"/>
    </source>
</evidence>
<proteinExistence type="predicted"/>
<feature type="region of interest" description="Disordered" evidence="1">
    <location>
        <begin position="1"/>
        <end position="22"/>
    </location>
</feature>
<keyword evidence="4" id="KW-1185">Reference proteome</keyword>
<evidence type="ECO:0000313" key="3">
    <source>
        <dbReference type="EMBL" id="GAA4819130.1"/>
    </source>
</evidence>
<name>A0ABP9CVH6_9ACTN</name>
<evidence type="ECO:0000256" key="1">
    <source>
        <dbReference type="SAM" id="MobiDB-lite"/>
    </source>
</evidence>
<dbReference type="RefSeq" id="WP_345623687.1">
    <property type="nucleotide sequence ID" value="NZ_BAABIG010000073.1"/>
</dbReference>
<dbReference type="EMBL" id="BAABIG010000073">
    <property type="protein sequence ID" value="GAA4819130.1"/>
    <property type="molecule type" value="Genomic_DNA"/>
</dbReference>
<feature type="domain" description="TniQ" evidence="2">
    <location>
        <begin position="37"/>
        <end position="176"/>
    </location>
</feature>
<protein>
    <recommendedName>
        <fullName evidence="2">TniQ domain-containing protein</fullName>
    </recommendedName>
</protein>
<sequence length="317" mass="34963">MTQSFHGIESPPNPERFTSSRPALRAGTMWPSLPGALRVRPLPREATTSYLTRLAAAYHLSAAQLLDGLHITATGTPAAPPATEIHLSNEAARRLSDFTRIPSAHLSRALARQPPPAAIGTAHAAIARWQPVQPAMQPLPACTACTARRSPHTAVPAWIHPAPNLPRALICTRHQQAASDSRQRTPLNIRSLPELTRARLATRRPPTAVSLSWASTITTRWYDHHQHLHARWHSRLRQLTTANPHLASGPASPTLTCRNLITYPETLTLATALDRLPPYPLARIQQTAFLHDLAGRLHLPRLAPADHDLLWQRLTTR</sequence>
<reference evidence="4" key="1">
    <citation type="journal article" date="2019" name="Int. J. Syst. Evol. Microbiol.">
        <title>The Global Catalogue of Microorganisms (GCM) 10K type strain sequencing project: providing services to taxonomists for standard genome sequencing and annotation.</title>
        <authorList>
            <consortium name="The Broad Institute Genomics Platform"/>
            <consortium name="The Broad Institute Genome Sequencing Center for Infectious Disease"/>
            <person name="Wu L."/>
            <person name="Ma J."/>
        </authorList>
    </citation>
    <scope>NUCLEOTIDE SEQUENCE [LARGE SCALE GENOMIC DNA]</scope>
    <source>
        <strain evidence="4">JCM 18081</strain>
    </source>
</reference>
<dbReference type="Proteomes" id="UP001501265">
    <property type="component" value="Unassembled WGS sequence"/>
</dbReference>
<dbReference type="InterPro" id="IPR009492">
    <property type="entry name" value="TniQ"/>
</dbReference>
<evidence type="ECO:0000313" key="4">
    <source>
        <dbReference type="Proteomes" id="UP001501265"/>
    </source>
</evidence>
<gene>
    <name evidence="3" type="ORF">GCM10023220_60020</name>
</gene>
<comment type="caution">
    <text evidence="3">The sequence shown here is derived from an EMBL/GenBank/DDBJ whole genome shotgun (WGS) entry which is preliminary data.</text>
</comment>
<accession>A0ABP9CVH6</accession>
<dbReference type="Pfam" id="PF06527">
    <property type="entry name" value="TniQ"/>
    <property type="match status" value="1"/>
</dbReference>